<accession>A0ABS9VDC3</accession>
<reference evidence="2" key="1">
    <citation type="submission" date="2022-03" db="EMBL/GenBank/DDBJ databases">
        <title>De novo assembled genomes of Belliella spp. (Cyclobacteriaceae) strains.</title>
        <authorList>
            <person name="Szabo A."/>
            <person name="Korponai K."/>
            <person name="Felfoldi T."/>
        </authorList>
    </citation>
    <scope>NUCLEOTIDE SEQUENCE</scope>
    <source>
        <strain evidence="2">DSM 111903</strain>
    </source>
</reference>
<evidence type="ECO:0000313" key="3">
    <source>
        <dbReference type="Proteomes" id="UP001165430"/>
    </source>
</evidence>
<keyword evidence="3" id="KW-1185">Reference proteome</keyword>
<organism evidence="2 3">
    <name type="scientific">Belliella alkalica</name>
    <dbReference type="NCBI Taxonomy" id="1730871"/>
    <lineage>
        <taxon>Bacteria</taxon>
        <taxon>Pseudomonadati</taxon>
        <taxon>Bacteroidota</taxon>
        <taxon>Cytophagia</taxon>
        <taxon>Cytophagales</taxon>
        <taxon>Cyclobacteriaceae</taxon>
        <taxon>Belliella</taxon>
    </lineage>
</organism>
<feature type="chain" id="PRO_5046152782" evidence="1">
    <location>
        <begin position="21"/>
        <end position="276"/>
    </location>
</feature>
<evidence type="ECO:0000313" key="2">
    <source>
        <dbReference type="EMBL" id="MCH7414436.1"/>
    </source>
</evidence>
<keyword evidence="1" id="KW-0732">Signal</keyword>
<comment type="caution">
    <text evidence="2">The sequence shown here is derived from an EMBL/GenBank/DDBJ whole genome shotgun (WGS) entry which is preliminary data.</text>
</comment>
<dbReference type="RefSeq" id="WP_241412881.1">
    <property type="nucleotide sequence ID" value="NZ_JAKZGO010000010.1"/>
</dbReference>
<protein>
    <submittedName>
        <fullName evidence="2">Uncharacterized protein</fullName>
    </submittedName>
</protein>
<sequence>MKKSFLILLFTIMFFHKSMAQNEQWVNPIEIKIDRLSQVSLDNQGFLFVTNQEGNIYQYTEIGELVNNFSPSRQGAIDQIEAAWTVNLFTFSIDLQEYRILDRFLNPISENRIQQKEINLAKAATLGNNNIIWIYDESDFTLNQFDHRRNRILQKQPLNLILSNSFLQIREIKEYQNLVFLKIKDEGVSILDNQANFIKKIFTPNEKRLSFWKDNLLTIENGDLKCIDIQNEKTQIYQLPAYLDSYQILLSNRSVIFYNSKQILIFEKKNSPLSLL</sequence>
<dbReference type="Proteomes" id="UP001165430">
    <property type="component" value="Unassembled WGS sequence"/>
</dbReference>
<feature type="signal peptide" evidence="1">
    <location>
        <begin position="1"/>
        <end position="20"/>
    </location>
</feature>
<gene>
    <name evidence="2" type="ORF">MM213_13135</name>
</gene>
<dbReference type="EMBL" id="JAKZGO010000010">
    <property type="protein sequence ID" value="MCH7414436.1"/>
    <property type="molecule type" value="Genomic_DNA"/>
</dbReference>
<evidence type="ECO:0000256" key="1">
    <source>
        <dbReference type="SAM" id="SignalP"/>
    </source>
</evidence>
<proteinExistence type="predicted"/>
<name>A0ABS9VDC3_9BACT</name>